<accession>A0A1A8WD51</accession>
<evidence type="ECO:0000313" key="2">
    <source>
        <dbReference type="EMBL" id="SBS99323.1"/>
    </source>
</evidence>
<evidence type="ECO:0000313" key="4">
    <source>
        <dbReference type="Proteomes" id="UP000078560"/>
    </source>
</evidence>
<dbReference type="InterPro" id="IPR008780">
    <property type="entry name" value="Plasmodium_Vir"/>
</dbReference>
<dbReference type="Proteomes" id="UP000078546">
    <property type="component" value="Unassembled WGS sequence"/>
</dbReference>
<evidence type="ECO:0000313" key="3">
    <source>
        <dbReference type="Proteomes" id="UP000078546"/>
    </source>
</evidence>
<organism evidence="1 4">
    <name type="scientific">Plasmodium ovale curtisi</name>
    <dbReference type="NCBI Taxonomy" id="864141"/>
    <lineage>
        <taxon>Eukaryota</taxon>
        <taxon>Sar</taxon>
        <taxon>Alveolata</taxon>
        <taxon>Apicomplexa</taxon>
        <taxon>Aconoidasida</taxon>
        <taxon>Haemosporida</taxon>
        <taxon>Plasmodiidae</taxon>
        <taxon>Plasmodium</taxon>
        <taxon>Plasmodium (Plasmodium)</taxon>
    </lineage>
</organism>
<dbReference type="Proteomes" id="UP000078560">
    <property type="component" value="Unassembled WGS sequence"/>
</dbReference>
<dbReference type="Pfam" id="PF05795">
    <property type="entry name" value="Plasmodium_Vir"/>
    <property type="match status" value="1"/>
</dbReference>
<gene>
    <name evidence="2" type="ORF">POVCU1_052060</name>
    <name evidence="1" type="ORF">POVCU2_0058810</name>
</gene>
<evidence type="ECO:0000313" key="1">
    <source>
        <dbReference type="EMBL" id="SBS89964.1"/>
    </source>
</evidence>
<sequence>MRQYAFLNKLPHHIFYEELDKEENIQQYYGKCSLIKTYYPESSDHLKLCGKLYRNLKILDNIENQFVLPGKRCDYLNNWMYNEMIAKFGISDKCIYSSSIIIYMIYEWNSFIQSIDTLNKYYCKKYYMNHHEFTKEKELYDVSENYNFIKKKINNNDYENNSNYYKYITENEYLKCLIESECSCDKKNSFSITLPSPQEKIELQCTVSEKVEEDISYKEELNLLTVKPLMLELHPILQFTPYGLSLYEIIQRKKKCSNHIHKETMNDLLKNPSASDQINSDDMKYNVYYQSLSDI</sequence>
<name>A0A1A8WD51_PLAOA</name>
<reference evidence="3 4" key="2">
    <citation type="submission" date="2016-05" db="EMBL/GenBank/DDBJ databases">
        <authorList>
            <person name="Naeem Raeece"/>
        </authorList>
    </citation>
    <scope>NUCLEOTIDE SEQUENCE [LARGE SCALE GENOMIC DNA]</scope>
</reference>
<reference evidence="1" key="1">
    <citation type="submission" date="2016-05" db="EMBL/GenBank/DDBJ databases">
        <authorList>
            <person name="Lavstsen T."/>
            <person name="Jespersen J.S."/>
        </authorList>
    </citation>
    <scope>NUCLEOTIDE SEQUENCE [LARGE SCALE GENOMIC DNA]</scope>
</reference>
<dbReference type="AlphaFoldDB" id="A0A1A8WD51"/>
<dbReference type="EMBL" id="FLQU01000850">
    <property type="protein sequence ID" value="SBS89964.1"/>
    <property type="molecule type" value="Genomic_DNA"/>
</dbReference>
<proteinExistence type="predicted"/>
<protein>
    <submittedName>
        <fullName evidence="1">PIR Superfamily Protein</fullName>
    </submittedName>
</protein>
<dbReference type="EMBL" id="FLQV01001240">
    <property type="protein sequence ID" value="SBS99323.1"/>
    <property type="molecule type" value="Genomic_DNA"/>
</dbReference>